<organism evidence="3 4">
    <name type="scientific">Gossypium raimondii</name>
    <name type="common">Peruvian cotton</name>
    <name type="synonym">Gossypium klotzschianum subsp. raimondii</name>
    <dbReference type="NCBI Taxonomy" id="29730"/>
    <lineage>
        <taxon>Eukaryota</taxon>
        <taxon>Viridiplantae</taxon>
        <taxon>Streptophyta</taxon>
        <taxon>Embryophyta</taxon>
        <taxon>Tracheophyta</taxon>
        <taxon>Spermatophyta</taxon>
        <taxon>Magnoliopsida</taxon>
        <taxon>eudicotyledons</taxon>
        <taxon>Gunneridae</taxon>
        <taxon>Pentapetalae</taxon>
        <taxon>rosids</taxon>
        <taxon>malvids</taxon>
        <taxon>Malvales</taxon>
        <taxon>Malvaceae</taxon>
        <taxon>Malvoideae</taxon>
        <taxon>Gossypium</taxon>
    </lineage>
</organism>
<keyword evidence="1" id="KW-0812">Transmembrane</keyword>
<dbReference type="Pfam" id="PF00501">
    <property type="entry name" value="AMP-binding"/>
    <property type="match status" value="1"/>
</dbReference>
<dbReference type="PANTHER" id="PTHR44378">
    <property type="entry name" value="ACYL-ACTIVATING ENZYME 17, PEROXISOMAL-RELATED"/>
    <property type="match status" value="1"/>
</dbReference>
<gene>
    <name evidence="3" type="ORF">B456_013G247300</name>
</gene>
<evidence type="ECO:0000256" key="1">
    <source>
        <dbReference type="SAM" id="Phobius"/>
    </source>
</evidence>
<reference evidence="3 4" key="1">
    <citation type="journal article" date="2012" name="Nature">
        <title>Repeated polyploidization of Gossypium genomes and the evolution of spinnable cotton fibres.</title>
        <authorList>
            <person name="Paterson A.H."/>
            <person name="Wendel J.F."/>
            <person name="Gundlach H."/>
            <person name="Guo H."/>
            <person name="Jenkins J."/>
            <person name="Jin D."/>
            <person name="Llewellyn D."/>
            <person name="Showmaker K.C."/>
            <person name="Shu S."/>
            <person name="Udall J."/>
            <person name="Yoo M.J."/>
            <person name="Byers R."/>
            <person name="Chen W."/>
            <person name="Doron-Faigenboim A."/>
            <person name="Duke M.V."/>
            <person name="Gong L."/>
            <person name="Grimwood J."/>
            <person name="Grover C."/>
            <person name="Grupp K."/>
            <person name="Hu G."/>
            <person name="Lee T.H."/>
            <person name="Li J."/>
            <person name="Lin L."/>
            <person name="Liu T."/>
            <person name="Marler B.S."/>
            <person name="Page J.T."/>
            <person name="Roberts A.W."/>
            <person name="Romanel E."/>
            <person name="Sanders W.S."/>
            <person name="Szadkowski E."/>
            <person name="Tan X."/>
            <person name="Tang H."/>
            <person name="Xu C."/>
            <person name="Wang J."/>
            <person name="Wang Z."/>
            <person name="Zhang D."/>
            <person name="Zhang L."/>
            <person name="Ashrafi H."/>
            <person name="Bedon F."/>
            <person name="Bowers J.E."/>
            <person name="Brubaker C.L."/>
            <person name="Chee P.W."/>
            <person name="Das S."/>
            <person name="Gingle A.R."/>
            <person name="Haigler C.H."/>
            <person name="Harker D."/>
            <person name="Hoffmann L.V."/>
            <person name="Hovav R."/>
            <person name="Jones D.C."/>
            <person name="Lemke C."/>
            <person name="Mansoor S."/>
            <person name="ur Rahman M."/>
            <person name="Rainville L.N."/>
            <person name="Rambani A."/>
            <person name="Reddy U.K."/>
            <person name="Rong J.K."/>
            <person name="Saranga Y."/>
            <person name="Scheffler B.E."/>
            <person name="Scheffler J.A."/>
            <person name="Stelly D.M."/>
            <person name="Triplett B.A."/>
            <person name="Van Deynze A."/>
            <person name="Vaslin M.F."/>
            <person name="Waghmare V.N."/>
            <person name="Walford S.A."/>
            <person name="Wright R.J."/>
            <person name="Zaki E.A."/>
            <person name="Zhang T."/>
            <person name="Dennis E.S."/>
            <person name="Mayer K.F."/>
            <person name="Peterson D.G."/>
            <person name="Rokhsar D.S."/>
            <person name="Wang X."/>
            <person name="Schmutz J."/>
        </authorList>
    </citation>
    <scope>NUCLEOTIDE SEQUENCE [LARGE SCALE GENOMIC DNA]</scope>
</reference>
<keyword evidence="1" id="KW-1133">Transmembrane helix</keyword>
<dbReference type="InterPro" id="IPR000873">
    <property type="entry name" value="AMP-dep_synth/lig_dom"/>
</dbReference>
<dbReference type="SUPFAM" id="SSF56801">
    <property type="entry name" value="Acetyl-CoA synthetase-like"/>
    <property type="match status" value="1"/>
</dbReference>
<dbReference type="Gene3D" id="3.40.50.12780">
    <property type="entry name" value="N-terminal domain of ligase-like"/>
    <property type="match status" value="1"/>
</dbReference>
<dbReference type="InterPro" id="IPR042099">
    <property type="entry name" value="ANL_N_sf"/>
</dbReference>
<sequence>MTTTATAKTINEVGIDDLYRAGGGILTIDEAKHIHQIIKQAISKAKRSRLSAAEVWKEVVGKKVLKPNHPHSLHQRVYYSVYADWDTSINGPPLYWFPSLQDSKLTNLGKIMEIHGPKLLGTSYKDPIASFNLFREYTVRHPEVYWSIILKELSVTFHEPPKCILDTTDKSRPGGTWLPGSVLNIAECCLLPLIHPRKEDDSCAIVWRDEGDDDDSDVNRITLKQLREQVILVANALDRTFTKGDAIAIDMPMTVNAVIIYLAIILAGCVVVSIADSFAAKEIATRLRVSKAKAIFTQDFIVRGGRKFPLYSRVVEASPHKVIVLPVSGRNVGVQLREQDISWKDFLAYDNQHQRPNHFTPAYLPVDSMINILFSSGTTGEPKAIPWTQLSPIRSTAEGWAHINVGVGDVYCWPTNLGWVMGPILLFSCFLTGATLALYHGSPLGRGFGKFVQDAGVTVLGTVPSLVKTWKNTDCIKGLDWTKIKSFASTGETSNVDDDLWLSSKSYYKPIIECCGGTELASSYIQASPFQPQAFGAFSTASMTTGLVILDEHGVPYPDDKACFGEVGLFPLYLGATDRLLNADHNDVYFKGMPTFKGMRLRRHGDILKRTVGGYIVVQGRADDTMNLGGIKTSSVEIERVCDRADESILETAAVSVAPPDGGPELLVIFVVLKKGFNQQPEKLKTIFSKAIQTNLNPLFKVRSRVLLTSIHMSRLGNVVSAPKHHHITQYGCLVSLTQRKTGGKSVMQTFILGVGLHFASFIQKNEQINSCILEQRTSWTSLLEISSISTIKNWHS</sequence>
<dbReference type="AlphaFoldDB" id="A0A0D2SJN8"/>
<feature type="domain" description="AMP-dependent synthetase/ligase" evidence="2">
    <location>
        <begin position="203"/>
        <end position="567"/>
    </location>
</feature>
<evidence type="ECO:0000259" key="2">
    <source>
        <dbReference type="Pfam" id="PF00501"/>
    </source>
</evidence>
<keyword evidence="1" id="KW-0472">Membrane</keyword>
<feature type="transmembrane region" description="Helical" evidence="1">
    <location>
        <begin position="417"/>
        <end position="439"/>
    </location>
</feature>
<keyword evidence="4" id="KW-1185">Reference proteome</keyword>
<accession>A0A0D2SJN8</accession>
<dbReference type="Proteomes" id="UP000032304">
    <property type="component" value="Chromosome 13"/>
</dbReference>
<dbReference type="InterPro" id="IPR020845">
    <property type="entry name" value="AMP-binding_CS"/>
</dbReference>
<dbReference type="EMBL" id="CM001752">
    <property type="protein sequence ID" value="KJB83427.1"/>
    <property type="molecule type" value="Genomic_DNA"/>
</dbReference>
<name>A0A0D2SJN8_GOSRA</name>
<dbReference type="Gramene" id="KJB83427">
    <property type="protein sequence ID" value="KJB83427"/>
    <property type="gene ID" value="B456_013G247300"/>
</dbReference>
<proteinExistence type="predicted"/>
<dbReference type="STRING" id="29730.A0A0D2SJN8"/>
<evidence type="ECO:0000313" key="4">
    <source>
        <dbReference type="Proteomes" id="UP000032304"/>
    </source>
</evidence>
<dbReference type="eggNOG" id="KOG1175">
    <property type="taxonomic scope" value="Eukaryota"/>
</dbReference>
<dbReference type="PROSITE" id="PS00455">
    <property type="entry name" value="AMP_BINDING"/>
    <property type="match status" value="1"/>
</dbReference>
<evidence type="ECO:0000313" key="3">
    <source>
        <dbReference type="EMBL" id="KJB83427.1"/>
    </source>
</evidence>
<feature type="transmembrane region" description="Helical" evidence="1">
    <location>
        <begin position="258"/>
        <end position="279"/>
    </location>
</feature>
<dbReference type="PANTHER" id="PTHR44378:SF1">
    <property type="entry name" value="ACYL-ACTIVATING ENZYME 18, PEROXISOMAL-RELATED"/>
    <property type="match status" value="1"/>
</dbReference>
<protein>
    <recommendedName>
        <fullName evidence="2">AMP-dependent synthetase/ligase domain-containing protein</fullName>
    </recommendedName>
</protein>